<name>A0A4R0Q442_9SPHI</name>
<organism evidence="4 5">
    <name type="scientific">Pedobacter psychrodurus</name>
    <dbReference type="NCBI Taxonomy" id="2530456"/>
    <lineage>
        <taxon>Bacteria</taxon>
        <taxon>Pseudomonadati</taxon>
        <taxon>Bacteroidota</taxon>
        <taxon>Sphingobacteriia</taxon>
        <taxon>Sphingobacteriales</taxon>
        <taxon>Sphingobacteriaceae</taxon>
        <taxon>Pedobacter</taxon>
    </lineage>
</organism>
<accession>A0A4R0Q442</accession>
<keyword evidence="1" id="KW-0378">Hydrolase</keyword>
<dbReference type="GO" id="GO:0016052">
    <property type="term" value="P:carbohydrate catabolic process"/>
    <property type="evidence" value="ECO:0007669"/>
    <property type="project" value="InterPro"/>
</dbReference>
<dbReference type="AlphaFoldDB" id="A0A4R0Q442"/>
<keyword evidence="3" id="KW-1133">Transmembrane helix</keyword>
<reference evidence="4 5" key="1">
    <citation type="submission" date="2019-02" db="EMBL/GenBank/DDBJ databases">
        <title>Pedobacter sp. RP-3-21 sp. nov., isolated from Arctic soil.</title>
        <authorList>
            <person name="Dahal R.H."/>
        </authorList>
    </citation>
    <scope>NUCLEOTIDE SEQUENCE [LARGE SCALE GENOMIC DNA]</scope>
    <source>
        <strain evidence="4 5">RP-3-21</strain>
    </source>
</reference>
<dbReference type="OrthoDB" id="9807519at2"/>
<keyword evidence="3" id="KW-0812">Transmembrane</keyword>
<protein>
    <submittedName>
        <fullName evidence="4">Alpha-galactosidase</fullName>
    </submittedName>
</protein>
<keyword evidence="3" id="KW-0472">Membrane</keyword>
<gene>
    <name evidence="4" type="ORF">EZ456_06545</name>
</gene>
<sequence length="662" mass="75809">MKEFYFNNNISFFKTIVKSFHQSANHIGFLGNYLMHQSKTIVVKNLLVFFITILPLFAWSQTVQVGTLKVNVEGKDDNFKRILSVSKIAPGIVELTISLKASEIGVPKPLIITFKQPSIDIQSYLTPHGVNASETSSLYDYEISRMIPVNYDAKTKFTSATIDQPSMTFFNTNSQNRLTIAVSELIFPVSFNAGENEQNGVGFDLKIGLFEYAKKPMDVYKVKLRFDTRNIHYNQAQRDLLTWWKNEHQLKIAKVPTKAHMPFYCTWYALKADGVNAKNVEEQARLAKQLGCETIIVDDGWQKAQDAKAGYCLYNGDWEVDTVRFTDFKVHVKKVQSMDMKYMLWVGPSMIGEKSKIYDKLKDKMLYKAEWAKAWVADPRFPEVRKYLAERLITLMKETGIDGFKIDFMDLINTRYANKNLAQGNGRDYESVEEATVKLLDDIYAGCTAINPDVLIEFRQFYTSPVMQQYANMFRAVDCPNDVMENRTRTLDTRNLNYQVIHADPLAWNENENVQAAALQLLHTMLSVPQVSTDLTKMNAEHLKMLTFLLKQWRTFNVALTRGEAYNYGPDSHYTWSETSSKDQTVVVAYQPTILNPRNLEKNALIINGTHQNKLVLDLSKNFGMRTIMVYACTGEFVRKEKINFNGLVKINVPGSGIIRVL</sequence>
<dbReference type="Pfam" id="PF02065">
    <property type="entry name" value="Melibiase"/>
    <property type="match status" value="1"/>
</dbReference>
<evidence type="ECO:0000256" key="1">
    <source>
        <dbReference type="ARBA" id="ARBA00022801"/>
    </source>
</evidence>
<dbReference type="CDD" id="cd14791">
    <property type="entry name" value="GH36"/>
    <property type="match status" value="1"/>
</dbReference>
<dbReference type="PANTHER" id="PTHR43053:SF3">
    <property type="entry name" value="ALPHA-GALACTOSIDASE C-RELATED"/>
    <property type="match status" value="1"/>
</dbReference>
<evidence type="ECO:0000313" key="5">
    <source>
        <dbReference type="Proteomes" id="UP000293925"/>
    </source>
</evidence>
<proteinExistence type="predicted"/>
<dbReference type="PANTHER" id="PTHR43053">
    <property type="entry name" value="GLYCOSIDASE FAMILY 31"/>
    <property type="match status" value="1"/>
</dbReference>
<dbReference type="InterPro" id="IPR013785">
    <property type="entry name" value="Aldolase_TIM"/>
</dbReference>
<dbReference type="EMBL" id="SJSO01000004">
    <property type="protein sequence ID" value="TCD28338.1"/>
    <property type="molecule type" value="Genomic_DNA"/>
</dbReference>
<dbReference type="Gene3D" id="3.20.20.70">
    <property type="entry name" value="Aldolase class I"/>
    <property type="match status" value="1"/>
</dbReference>
<feature type="transmembrane region" description="Helical" evidence="3">
    <location>
        <begin position="41"/>
        <end position="59"/>
    </location>
</feature>
<dbReference type="Proteomes" id="UP000293925">
    <property type="component" value="Unassembled WGS sequence"/>
</dbReference>
<dbReference type="InterPro" id="IPR017853">
    <property type="entry name" value="GH"/>
</dbReference>
<comment type="caution">
    <text evidence="4">The sequence shown here is derived from an EMBL/GenBank/DDBJ whole genome shotgun (WGS) entry which is preliminary data.</text>
</comment>
<keyword evidence="2" id="KW-0326">Glycosidase</keyword>
<evidence type="ECO:0000256" key="3">
    <source>
        <dbReference type="SAM" id="Phobius"/>
    </source>
</evidence>
<dbReference type="SUPFAM" id="SSF51445">
    <property type="entry name" value="(Trans)glycosidases"/>
    <property type="match status" value="1"/>
</dbReference>
<keyword evidence="5" id="KW-1185">Reference proteome</keyword>
<dbReference type="InterPro" id="IPR050985">
    <property type="entry name" value="Alpha-glycosidase_related"/>
</dbReference>
<dbReference type="GO" id="GO:0004557">
    <property type="term" value="F:alpha-galactosidase activity"/>
    <property type="evidence" value="ECO:0007669"/>
    <property type="project" value="InterPro"/>
</dbReference>
<evidence type="ECO:0000256" key="2">
    <source>
        <dbReference type="ARBA" id="ARBA00023295"/>
    </source>
</evidence>
<evidence type="ECO:0000313" key="4">
    <source>
        <dbReference type="EMBL" id="TCD28338.1"/>
    </source>
</evidence>
<dbReference type="InterPro" id="IPR002252">
    <property type="entry name" value="Glyco_hydro_36"/>
</dbReference>